<keyword evidence="3" id="KW-0326">Glycosidase</keyword>
<dbReference type="InterPro" id="IPR008999">
    <property type="entry name" value="Actin-crosslinking"/>
</dbReference>
<evidence type="ECO:0000313" key="8">
    <source>
        <dbReference type="EMBL" id="EGF91670.1"/>
    </source>
</evidence>
<feature type="site" description="Important for catalytic activity, responsible for pKa modulation of the active site Glu and correct orientation of both the proton donor and substrate" evidence="5">
    <location>
        <position position="164"/>
    </location>
</feature>
<dbReference type="Gene3D" id="2.60.120.200">
    <property type="match status" value="1"/>
</dbReference>
<evidence type="ECO:0000256" key="4">
    <source>
        <dbReference type="PIRSR" id="PIRSR606710-1"/>
    </source>
</evidence>
<evidence type="ECO:0000256" key="1">
    <source>
        <dbReference type="ARBA" id="ARBA00009865"/>
    </source>
</evidence>
<dbReference type="eggNOG" id="COG3507">
    <property type="taxonomic scope" value="Bacteria"/>
</dbReference>
<dbReference type="STRING" id="715226.ABI_30870"/>
<dbReference type="InterPro" id="IPR013320">
    <property type="entry name" value="ConA-like_dom_sf"/>
</dbReference>
<evidence type="ECO:0000259" key="7">
    <source>
        <dbReference type="Pfam" id="PF17851"/>
    </source>
</evidence>
<feature type="chain" id="PRO_5003314266" evidence="6">
    <location>
        <begin position="25"/>
        <end position="1001"/>
    </location>
</feature>
<dbReference type="CDD" id="cd09001">
    <property type="entry name" value="GH43_FsAxh1-like"/>
    <property type="match status" value="1"/>
</dbReference>
<feature type="active site" description="Proton donor" evidence="4">
    <location>
        <position position="212"/>
    </location>
</feature>
<protein>
    <submittedName>
        <fullName evidence="8">Putative beta-xylosidase</fullName>
    </submittedName>
</protein>
<dbReference type="HOGENOM" id="CLU_299506_0_0_5"/>
<dbReference type="PANTHER" id="PTHR42812:SF12">
    <property type="entry name" value="BETA-XYLOSIDASE-RELATED"/>
    <property type="match status" value="1"/>
</dbReference>
<dbReference type="CDD" id="cd08984">
    <property type="entry name" value="GH43-like"/>
    <property type="match status" value="1"/>
</dbReference>
<feature type="active site" description="Proton acceptor" evidence="4">
    <location>
        <position position="55"/>
    </location>
</feature>
<evidence type="ECO:0000313" key="9">
    <source>
        <dbReference type="Proteomes" id="UP000006512"/>
    </source>
</evidence>
<gene>
    <name evidence="8" type="ORF">ABI_30870</name>
</gene>
<dbReference type="InterPro" id="IPR023296">
    <property type="entry name" value="Glyco_hydro_beta-prop_sf"/>
</dbReference>
<organism evidence="8 9">
    <name type="scientific">Asticcacaulis biprosthecium C19</name>
    <dbReference type="NCBI Taxonomy" id="715226"/>
    <lineage>
        <taxon>Bacteria</taxon>
        <taxon>Pseudomonadati</taxon>
        <taxon>Pseudomonadota</taxon>
        <taxon>Alphaproteobacteria</taxon>
        <taxon>Caulobacterales</taxon>
        <taxon>Caulobacteraceae</taxon>
        <taxon>Asticcacaulis</taxon>
    </lineage>
</organism>
<dbReference type="SUPFAM" id="SSF75005">
    <property type="entry name" value="Arabinanase/levansucrase/invertase"/>
    <property type="match status" value="2"/>
</dbReference>
<dbReference type="GO" id="GO:0005975">
    <property type="term" value="P:carbohydrate metabolic process"/>
    <property type="evidence" value="ECO:0007669"/>
    <property type="project" value="InterPro"/>
</dbReference>
<dbReference type="InterPro" id="IPR051795">
    <property type="entry name" value="Glycosyl_Hydrlase_43"/>
</dbReference>
<dbReference type="InterPro" id="IPR041542">
    <property type="entry name" value="GH43_C2"/>
</dbReference>
<dbReference type="AlphaFoldDB" id="F4QN79"/>
<feature type="domain" description="Beta-xylosidase C-terminal Concanavalin A-like" evidence="7">
    <location>
        <begin position="363"/>
        <end position="547"/>
    </location>
</feature>
<dbReference type="GO" id="GO:0004553">
    <property type="term" value="F:hydrolase activity, hydrolyzing O-glycosyl compounds"/>
    <property type="evidence" value="ECO:0007669"/>
    <property type="project" value="InterPro"/>
</dbReference>
<evidence type="ECO:0000256" key="6">
    <source>
        <dbReference type="SAM" id="SignalP"/>
    </source>
</evidence>
<dbReference type="SUPFAM" id="SSF49899">
    <property type="entry name" value="Concanavalin A-like lectins/glucanases"/>
    <property type="match status" value="1"/>
</dbReference>
<dbReference type="Proteomes" id="UP000006512">
    <property type="component" value="Unassembled WGS sequence"/>
</dbReference>
<dbReference type="InterPro" id="IPR006710">
    <property type="entry name" value="Glyco_hydro_43"/>
</dbReference>
<keyword evidence="2" id="KW-0378">Hydrolase</keyword>
<dbReference type="SUPFAM" id="SSF50405">
    <property type="entry name" value="Actin-crosslinking proteins"/>
    <property type="match status" value="1"/>
</dbReference>
<name>F4QN79_9CAUL</name>
<keyword evidence="9" id="KW-1185">Reference proteome</keyword>
<keyword evidence="6" id="KW-0732">Signal</keyword>
<proteinExistence type="inferred from homology"/>
<evidence type="ECO:0000256" key="5">
    <source>
        <dbReference type="PIRSR" id="PIRSR606710-2"/>
    </source>
</evidence>
<sequence length="1001" mass="110645">MRSFIAGLVIVVGLGLAGITTAYAQETPTTWPTTWTADNGNGTFTNPLFYDEFSDPDMIRVGDDYYLTGTTMHSMPGLPLLHSKDLVNWTFLTYVSPKLDLGPGFRLEDGKGVYGQGIWAPTFRYHDGKYYIFSNVNGQTTQLFTATDPKGPWTHAQMKRSFHDLSVLFDGGKAYIIWGYQGIRMAELNAELSDIVPGTEREIIPHSAGMGEGVHFYKLNGKYYITSAWFDGRMRMPAARADTIWGPYDVNQAISIDEDFGLAEGNRVGGRQPFLRIHPGNPAPNGRMSLHQGGLVQTPEGEWWGFSMMDYNSVGRLTALAPITWKDGWPYFGLPGNLTRNPRTWVKPKTKYKVAPHMPYERSDDFAGATLKPVWQWSHVPVDAKWSLTERPGHLRLHTLSAADFWTARNTLTQRAIGPQSTPTAVLDAAGLKPGDVAGLALTNKPYAWIGVERGDDGLFLVQFNEYTNATTRVKIDATKVWLRAEADFMTEIARFSYSTDGETWLPTGEPFTMAFQLITFQGVRYSLFAYNTRRAEGGYADFDSIDVYEPHPRGLMKPIPYGQSIRLTSWAAPTGLGVTDGKPNRGAPADVAVVDMKLGRAALKFGDAFLTVAADGAVSLKTGKPGTAQSFQWIETPTGELALMSLVTNRFLRIDPQTGAVVADSPGPQSDGKDGVRFTWAPALKVAQKPLYRDPVYDGAADVSIVWDDAQARWTMFYTNRRATVKAPDLKDVAWVHATPIGVATSADGLSWDYSGTAVFPAQCTGTTLWAPEVFRGEDRDGEGYHMWLTIVPGIFNRWGQPGATSRIVHLTSPDLKTWSCAGDVELDIGRIIDAAVIKVGDTYRLWYKDETVGSRIMAADSADMKTWKRVGDTPVSETRGEGPKVFRLAGKYWMVFDAWKGLAVLSSDDATTWVQQDGFILAEPGMNPTDRAKGQHPDVVVSGDRAFIYYFVHQGAEKPEDPHWNQRTVIQVAELKLVDGKLTVDRNADVDALLAPPVR</sequence>
<reference evidence="9" key="1">
    <citation type="submission" date="2011-03" db="EMBL/GenBank/DDBJ databases">
        <title>Draft genome sequence of Brevundimonas diminuta.</title>
        <authorList>
            <person name="Brown P.J.B."/>
            <person name="Buechlein A."/>
            <person name="Hemmerich C."/>
            <person name="Brun Y.V."/>
        </authorList>
    </citation>
    <scope>NUCLEOTIDE SEQUENCE [LARGE SCALE GENOMIC DNA]</scope>
    <source>
        <strain evidence="9">C19</strain>
    </source>
</reference>
<accession>F4QN79</accession>
<dbReference type="RefSeq" id="WP_006273874.1">
    <property type="nucleotide sequence ID" value="NZ_GL883078.1"/>
</dbReference>
<feature type="signal peptide" evidence="6">
    <location>
        <begin position="1"/>
        <end position="24"/>
    </location>
</feature>
<evidence type="ECO:0000256" key="3">
    <source>
        <dbReference type="ARBA" id="ARBA00023295"/>
    </source>
</evidence>
<dbReference type="Pfam" id="PF04616">
    <property type="entry name" value="Glyco_hydro_43"/>
    <property type="match status" value="1"/>
</dbReference>
<dbReference type="Pfam" id="PF17851">
    <property type="entry name" value="GH43_C2"/>
    <property type="match status" value="1"/>
</dbReference>
<dbReference type="EMBL" id="GL883078">
    <property type="protein sequence ID" value="EGF91670.1"/>
    <property type="molecule type" value="Genomic_DNA"/>
</dbReference>
<dbReference type="eggNOG" id="COG1621">
    <property type="taxonomic scope" value="Bacteria"/>
</dbReference>
<comment type="similarity">
    <text evidence="1">Belongs to the glycosyl hydrolase 43 family.</text>
</comment>
<dbReference type="PANTHER" id="PTHR42812">
    <property type="entry name" value="BETA-XYLOSIDASE"/>
    <property type="match status" value="1"/>
</dbReference>
<dbReference type="Gene3D" id="2.115.10.20">
    <property type="entry name" value="Glycosyl hydrolase domain, family 43"/>
    <property type="match status" value="3"/>
</dbReference>
<evidence type="ECO:0000256" key="2">
    <source>
        <dbReference type="ARBA" id="ARBA00022801"/>
    </source>
</evidence>